<feature type="chain" id="PRO_5002877682" description="ATP-dependent DNA helicase" evidence="3">
    <location>
        <begin position="18"/>
        <end position="438"/>
    </location>
</feature>
<feature type="domain" description="DNA helicase Pif1-like DEAD-box helicase" evidence="4">
    <location>
        <begin position="32"/>
        <end position="113"/>
    </location>
</feature>
<dbReference type="Proteomes" id="UP000001745">
    <property type="component" value="Unassembled WGS sequence"/>
</dbReference>
<evidence type="ECO:0000256" key="2">
    <source>
        <dbReference type="SAM" id="MobiDB-lite"/>
    </source>
</evidence>
<dbReference type="InterPro" id="IPR051055">
    <property type="entry name" value="PIF1_helicase"/>
</dbReference>
<comment type="cofactor">
    <cofactor evidence="1">
        <name>Mg(2+)</name>
        <dbReference type="ChEBI" id="CHEBI:18420"/>
    </cofactor>
</comment>
<organism evidence="5 6">
    <name type="scientific">Talaromyces stipitatus (strain ATCC 10500 / CBS 375.48 / QM 6759 / NRRL 1006)</name>
    <name type="common">Penicillium stipitatum</name>
    <dbReference type="NCBI Taxonomy" id="441959"/>
    <lineage>
        <taxon>Eukaryota</taxon>
        <taxon>Fungi</taxon>
        <taxon>Dikarya</taxon>
        <taxon>Ascomycota</taxon>
        <taxon>Pezizomycotina</taxon>
        <taxon>Eurotiomycetes</taxon>
        <taxon>Eurotiomycetidae</taxon>
        <taxon>Eurotiales</taxon>
        <taxon>Trichocomaceae</taxon>
        <taxon>Talaromyces</taxon>
        <taxon>Talaromyces sect. Talaromyces</taxon>
    </lineage>
</organism>
<dbReference type="OMA" id="NINCSRI"/>
<evidence type="ECO:0000256" key="1">
    <source>
        <dbReference type="RuleBase" id="RU363044"/>
    </source>
</evidence>
<dbReference type="GO" id="GO:0000723">
    <property type="term" value="P:telomere maintenance"/>
    <property type="evidence" value="ECO:0007669"/>
    <property type="project" value="InterPro"/>
</dbReference>
<evidence type="ECO:0000313" key="5">
    <source>
        <dbReference type="EMBL" id="EED12032.1"/>
    </source>
</evidence>
<keyword evidence="1" id="KW-0378">Hydrolase</keyword>
<dbReference type="GeneID" id="8108727"/>
<keyword evidence="6" id="KW-1185">Reference proteome</keyword>
<dbReference type="Gene3D" id="3.40.50.300">
    <property type="entry name" value="P-loop containing nucleotide triphosphate hydrolases"/>
    <property type="match status" value="2"/>
</dbReference>
<feature type="region of interest" description="Disordered" evidence="2">
    <location>
        <begin position="417"/>
        <end position="438"/>
    </location>
</feature>
<dbReference type="HOGENOM" id="CLU_001613_3_0_1"/>
<accession>B8MT08</accession>
<dbReference type="PANTHER" id="PTHR47642:SF6">
    <property type="entry name" value="ATP-DEPENDENT DNA HELICASE"/>
    <property type="match status" value="1"/>
</dbReference>
<comment type="similarity">
    <text evidence="1">Belongs to the helicase family.</text>
</comment>
<dbReference type="PANTHER" id="PTHR47642">
    <property type="entry name" value="ATP-DEPENDENT DNA HELICASE"/>
    <property type="match status" value="1"/>
</dbReference>
<keyword evidence="1" id="KW-0233">DNA recombination</keyword>
<evidence type="ECO:0000313" key="6">
    <source>
        <dbReference type="Proteomes" id="UP000001745"/>
    </source>
</evidence>
<dbReference type="VEuPathDB" id="FungiDB:TSTA_001040"/>
<dbReference type="GO" id="GO:0006281">
    <property type="term" value="P:DNA repair"/>
    <property type="evidence" value="ECO:0007669"/>
    <property type="project" value="UniProtKB-KW"/>
</dbReference>
<name>B8MT08_TALSN</name>
<feature type="signal peptide" evidence="3">
    <location>
        <begin position="1"/>
        <end position="17"/>
    </location>
</feature>
<evidence type="ECO:0000256" key="3">
    <source>
        <dbReference type="SAM" id="SignalP"/>
    </source>
</evidence>
<dbReference type="EMBL" id="EQ962660">
    <property type="protein sequence ID" value="EED12032.1"/>
    <property type="molecule type" value="Genomic_DNA"/>
</dbReference>
<keyword evidence="1" id="KW-0234">DNA repair</keyword>
<keyword evidence="1" id="KW-0347">Helicase</keyword>
<proteinExistence type="inferred from homology"/>
<dbReference type="InterPro" id="IPR027417">
    <property type="entry name" value="P-loop_NTPase"/>
</dbReference>
<dbReference type="PhylomeDB" id="B8MT08"/>
<sequence length="438" mass="49984">MLAHFILYFAFLSLQEGWLILQPRTYKLSKPLSAALQQIFPTTDTDAVLPFRGLNIVLAGDFYQLPPVGQRPLYYNKRLHTLEEIHGRLLYQTFNTTIQLNKVRRQTETGANARAFLEALQHLWVDELTLQDWEILCTHVQAVVPNKVERFKDAICIYSRKAQVYEFNHNCLRDISAPVLRVPATYQGSRAAQASTNEAGNLHAKIHLSIGCRVMLIEDIWIEHGLVNGAFSMIIDIIWEAGITNPREIPPYALLIHFDTYNGPEYITINEKKVVPIFRSKRDFSTNNINCSRIQFPITVAYAMTIHKAQGITVPKAVLNIAEKDFTISLTYVALSRVKALNGVLFEEPFNYQHFVRKKPHESIVMRQEDAHSRHEQHVFIPSPVQLHFDYIPLPPQLPSQIPRNYFQALLATESSPQRGSSVIPRGSSHTPPNDEIA</sequence>
<reference evidence="6" key="1">
    <citation type="journal article" date="2015" name="Genome Announc.">
        <title>Genome sequence of the AIDS-associated pathogen Penicillium marneffei (ATCC18224) and its near taxonomic relative Talaromyces stipitatus (ATCC10500).</title>
        <authorList>
            <person name="Nierman W.C."/>
            <person name="Fedorova-Abrams N.D."/>
            <person name="Andrianopoulos A."/>
        </authorList>
    </citation>
    <scope>NUCLEOTIDE SEQUENCE [LARGE SCALE GENOMIC DNA]</scope>
    <source>
        <strain evidence="6">ATCC 10500 / CBS 375.48 / QM 6759 / NRRL 1006</strain>
    </source>
</reference>
<dbReference type="OrthoDB" id="4369146at2759"/>
<dbReference type="SUPFAM" id="SSF52540">
    <property type="entry name" value="P-loop containing nucleoside triphosphate hydrolases"/>
    <property type="match status" value="1"/>
</dbReference>
<keyword evidence="1" id="KW-0227">DNA damage</keyword>
<dbReference type="Pfam" id="PF05970">
    <property type="entry name" value="PIF1"/>
    <property type="match status" value="1"/>
</dbReference>
<protein>
    <recommendedName>
        <fullName evidence="1">ATP-dependent DNA helicase</fullName>
        <ecNumber evidence="1">5.6.2.3</ecNumber>
    </recommendedName>
</protein>
<dbReference type="InterPro" id="IPR010285">
    <property type="entry name" value="DNA_helicase_pif1-like_DEAD"/>
</dbReference>
<keyword evidence="1" id="KW-0547">Nucleotide-binding</keyword>
<comment type="catalytic activity">
    <reaction evidence="1">
        <text>ATP + H2O = ADP + phosphate + H(+)</text>
        <dbReference type="Rhea" id="RHEA:13065"/>
        <dbReference type="ChEBI" id="CHEBI:15377"/>
        <dbReference type="ChEBI" id="CHEBI:15378"/>
        <dbReference type="ChEBI" id="CHEBI:30616"/>
        <dbReference type="ChEBI" id="CHEBI:43474"/>
        <dbReference type="ChEBI" id="CHEBI:456216"/>
        <dbReference type="EC" id="5.6.2.3"/>
    </reaction>
</comment>
<keyword evidence="1" id="KW-0067">ATP-binding</keyword>
<dbReference type="InParanoid" id="B8MT08"/>
<dbReference type="RefSeq" id="XP_002487686.1">
    <property type="nucleotide sequence ID" value="XM_002487641.1"/>
</dbReference>
<keyword evidence="3" id="KW-0732">Signal</keyword>
<dbReference type="eggNOG" id="KOG0987">
    <property type="taxonomic scope" value="Eukaryota"/>
</dbReference>
<dbReference type="GO" id="GO:0043139">
    <property type="term" value="F:5'-3' DNA helicase activity"/>
    <property type="evidence" value="ECO:0007669"/>
    <property type="project" value="UniProtKB-EC"/>
</dbReference>
<gene>
    <name evidence="5" type="ORF">TSTA_001040</name>
</gene>
<dbReference type="AlphaFoldDB" id="B8MT08"/>
<dbReference type="Gene3D" id="2.30.30.940">
    <property type="match status" value="1"/>
</dbReference>
<dbReference type="GO" id="GO:0006310">
    <property type="term" value="P:DNA recombination"/>
    <property type="evidence" value="ECO:0007669"/>
    <property type="project" value="UniProtKB-KW"/>
</dbReference>
<dbReference type="CDD" id="cd18809">
    <property type="entry name" value="SF1_C_RecD"/>
    <property type="match status" value="1"/>
</dbReference>
<dbReference type="GO" id="GO:0016787">
    <property type="term" value="F:hydrolase activity"/>
    <property type="evidence" value="ECO:0007669"/>
    <property type="project" value="UniProtKB-KW"/>
</dbReference>
<dbReference type="GO" id="GO:0005524">
    <property type="term" value="F:ATP binding"/>
    <property type="evidence" value="ECO:0007669"/>
    <property type="project" value="UniProtKB-KW"/>
</dbReference>
<dbReference type="STRING" id="441959.B8MT08"/>
<evidence type="ECO:0000259" key="4">
    <source>
        <dbReference type="Pfam" id="PF05970"/>
    </source>
</evidence>
<dbReference type="EC" id="5.6.2.3" evidence="1"/>